<dbReference type="Proteomes" id="UP000046680">
    <property type="component" value="Unassembled WGS sequence"/>
</dbReference>
<feature type="transmembrane region" description="Helical" evidence="1">
    <location>
        <begin position="21"/>
        <end position="41"/>
    </location>
</feature>
<evidence type="ECO:0000313" key="5">
    <source>
        <dbReference type="Proteomes" id="UP000046680"/>
    </source>
</evidence>
<feature type="transmembrane region" description="Helical" evidence="1">
    <location>
        <begin position="128"/>
        <end position="149"/>
    </location>
</feature>
<name>A0A655E019_MYCTX</name>
<feature type="transmembrane region" description="Helical" evidence="1">
    <location>
        <begin position="71"/>
        <end position="89"/>
    </location>
</feature>
<gene>
    <name evidence="2" type="ORF">ERS007657_01987</name>
    <name evidence="3" type="ORF">ERS007661_01434</name>
</gene>
<feature type="transmembrane region" description="Helical" evidence="1">
    <location>
        <begin position="96"/>
        <end position="116"/>
    </location>
</feature>
<protein>
    <submittedName>
        <fullName evidence="3">Transmembrane protein</fullName>
    </submittedName>
</protein>
<dbReference type="AlphaFoldDB" id="A0A655E019"/>
<keyword evidence="1" id="KW-1133">Transmembrane helix</keyword>
<accession>A0A655E019</accession>
<evidence type="ECO:0000313" key="4">
    <source>
        <dbReference type="Proteomes" id="UP000039217"/>
    </source>
</evidence>
<proteinExistence type="predicted"/>
<keyword evidence="1" id="KW-0472">Membrane</keyword>
<organism evidence="3 4">
    <name type="scientific">Mycobacterium tuberculosis</name>
    <dbReference type="NCBI Taxonomy" id="1773"/>
    <lineage>
        <taxon>Bacteria</taxon>
        <taxon>Bacillati</taxon>
        <taxon>Actinomycetota</taxon>
        <taxon>Actinomycetes</taxon>
        <taxon>Mycobacteriales</taxon>
        <taxon>Mycobacteriaceae</taxon>
        <taxon>Mycobacterium</taxon>
        <taxon>Mycobacterium tuberculosis complex</taxon>
    </lineage>
</organism>
<reference evidence="4 5" key="1">
    <citation type="submission" date="2015-03" db="EMBL/GenBank/DDBJ databases">
        <authorList>
            <consortium name="Pathogen Informatics"/>
        </authorList>
    </citation>
    <scope>NUCLEOTIDE SEQUENCE [LARGE SCALE GENOMIC DNA]</scope>
    <source>
        <strain evidence="2 5">C09601061</strain>
        <strain evidence="3 4">D00501624</strain>
    </source>
</reference>
<keyword evidence="1 3" id="KW-0812">Transmembrane</keyword>
<dbReference type="EMBL" id="CQQC01000396">
    <property type="protein sequence ID" value="CNU96606.1"/>
    <property type="molecule type" value="Genomic_DNA"/>
</dbReference>
<dbReference type="Proteomes" id="UP000039217">
    <property type="component" value="Unassembled WGS sequence"/>
</dbReference>
<evidence type="ECO:0000256" key="1">
    <source>
        <dbReference type="SAM" id="Phobius"/>
    </source>
</evidence>
<sequence>MARGDPPMRSISVTTMTRRLRPGWLVALSAAVIAASTWMPWLTTTVGGGGWVNAIGGTHGSLELPHGFGPGQLIVLLSSTLLVVGAMAGRGLSVKLSSIAALVVSLLIVALTVWYYKLNVNPPVSAEYGLYFGAAGGVCAVGCSLWAAVSAASPGRRRHREVVR</sequence>
<evidence type="ECO:0000313" key="2">
    <source>
        <dbReference type="EMBL" id="CFR81874.1"/>
    </source>
</evidence>
<dbReference type="EMBL" id="CGCX01000696">
    <property type="protein sequence ID" value="CFR81874.1"/>
    <property type="molecule type" value="Genomic_DNA"/>
</dbReference>
<evidence type="ECO:0000313" key="3">
    <source>
        <dbReference type="EMBL" id="CNU96606.1"/>
    </source>
</evidence>